<dbReference type="InterPro" id="IPR027417">
    <property type="entry name" value="P-loop_NTPase"/>
</dbReference>
<dbReference type="GO" id="GO:0016020">
    <property type="term" value="C:membrane"/>
    <property type="evidence" value="ECO:0007669"/>
    <property type="project" value="TreeGrafter"/>
</dbReference>
<dbReference type="GO" id="GO:0003924">
    <property type="term" value="F:GTPase activity"/>
    <property type="evidence" value="ECO:0007669"/>
    <property type="project" value="TreeGrafter"/>
</dbReference>
<feature type="domain" description="Dynamin stalk" evidence="1">
    <location>
        <begin position="36"/>
        <end position="182"/>
    </location>
</feature>
<gene>
    <name evidence="2" type="ORF">WJX72_009659</name>
</gene>
<dbReference type="SUPFAM" id="SSF52540">
    <property type="entry name" value="P-loop containing nucleoside triphosphate hydrolases"/>
    <property type="match status" value="1"/>
</dbReference>
<dbReference type="AlphaFoldDB" id="A0AAW1QG49"/>
<accession>A0AAW1QG49</accession>
<comment type="caution">
    <text evidence="2">The sequence shown here is derived from an EMBL/GenBank/DDBJ whole genome shotgun (WGS) entry which is preliminary data.</text>
</comment>
<reference evidence="2 3" key="1">
    <citation type="journal article" date="2024" name="Nat. Commun.">
        <title>Phylogenomics reveals the evolutionary origins of lichenization in chlorophyte algae.</title>
        <authorList>
            <person name="Puginier C."/>
            <person name="Libourel C."/>
            <person name="Otte J."/>
            <person name="Skaloud P."/>
            <person name="Haon M."/>
            <person name="Grisel S."/>
            <person name="Petersen M."/>
            <person name="Berrin J.G."/>
            <person name="Delaux P.M."/>
            <person name="Dal Grande F."/>
            <person name="Keller J."/>
        </authorList>
    </citation>
    <scope>NUCLEOTIDE SEQUENCE [LARGE SCALE GENOMIC DNA]</scope>
    <source>
        <strain evidence="2 3">SAG 2043</strain>
    </source>
</reference>
<dbReference type="Pfam" id="PF01031">
    <property type="entry name" value="Dynamin_M"/>
    <property type="match status" value="1"/>
</dbReference>
<evidence type="ECO:0000259" key="1">
    <source>
        <dbReference type="Pfam" id="PF01031"/>
    </source>
</evidence>
<dbReference type="EMBL" id="JALJOR010000003">
    <property type="protein sequence ID" value="KAK9820379.1"/>
    <property type="molecule type" value="Genomic_DNA"/>
</dbReference>
<organism evidence="2 3">
    <name type="scientific">[Myrmecia] bisecta</name>
    <dbReference type="NCBI Taxonomy" id="41462"/>
    <lineage>
        <taxon>Eukaryota</taxon>
        <taxon>Viridiplantae</taxon>
        <taxon>Chlorophyta</taxon>
        <taxon>core chlorophytes</taxon>
        <taxon>Trebouxiophyceae</taxon>
        <taxon>Trebouxiales</taxon>
        <taxon>Trebouxiaceae</taxon>
        <taxon>Myrmecia</taxon>
    </lineage>
</organism>
<evidence type="ECO:0000313" key="3">
    <source>
        <dbReference type="Proteomes" id="UP001489004"/>
    </source>
</evidence>
<dbReference type="GO" id="GO:0005874">
    <property type="term" value="C:microtubule"/>
    <property type="evidence" value="ECO:0007669"/>
    <property type="project" value="TreeGrafter"/>
</dbReference>
<name>A0AAW1QG49_9CHLO</name>
<dbReference type="PANTHER" id="PTHR11566">
    <property type="entry name" value="DYNAMIN"/>
    <property type="match status" value="1"/>
</dbReference>
<dbReference type="InterPro" id="IPR000375">
    <property type="entry name" value="Dynamin_stalk"/>
</dbReference>
<proteinExistence type="predicted"/>
<dbReference type="Proteomes" id="UP001489004">
    <property type="component" value="Unassembled WGS sequence"/>
</dbReference>
<evidence type="ECO:0000313" key="2">
    <source>
        <dbReference type="EMBL" id="KAK9820379.1"/>
    </source>
</evidence>
<dbReference type="Gene3D" id="1.20.120.1240">
    <property type="entry name" value="Dynamin, middle domain"/>
    <property type="match status" value="1"/>
</dbReference>
<dbReference type="Gene3D" id="3.40.50.300">
    <property type="entry name" value="P-loop containing nucleotide triphosphate hydrolases"/>
    <property type="match status" value="1"/>
</dbReference>
<dbReference type="GO" id="GO:0008017">
    <property type="term" value="F:microtubule binding"/>
    <property type="evidence" value="ECO:0007669"/>
    <property type="project" value="TreeGrafter"/>
</dbReference>
<sequence length="447" mass="49801">MLAEEHDPAKKRTLGVVTKIDLAEKGIRAKLEATGEDDVKLALGIIAVRNRSQDEVEANISAAEALERECSFLDSHPELSAMPRDVLGKPALVNKLVQAKLLQVEADLEKMQGMVESEDEAHRLVFQRLNKLQELFAKLHKGDYSYLKGAPTNDPRRLAAGVWDIFTKFDQKVHSDVGGSNYYLGTACAAVVEQQLNLVRGMALLPNFLGGPVFTSLYHDLVYVEFNTPALDDAGRLVMGTTDGMVQELRRHIEIVLTGLATDVLANFPRLAALVKSEAMITSQKEVFTLNDYYMQTVNKMKEDVQALQAHRIRRSSPGYSGERPSISPQTAEVATQDFVNKLAGAASPKEQAQLEMQFSLAAYAKTVLKRICDDVPLCAKLILVTQVSGSLADDIMERLHKRVRQDSKTRSRFLPYMIDKARALERKRLECSRKNLQDAFKELSTL</sequence>
<keyword evidence="3" id="KW-1185">Reference proteome</keyword>
<dbReference type="InterPro" id="IPR022812">
    <property type="entry name" value="Dynamin"/>
</dbReference>
<dbReference type="GO" id="GO:0005737">
    <property type="term" value="C:cytoplasm"/>
    <property type="evidence" value="ECO:0007669"/>
    <property type="project" value="TreeGrafter"/>
</dbReference>
<dbReference type="PANTHER" id="PTHR11566:SF173">
    <property type="entry name" value="DYNAMIN-RELATED PROTEIN 4C"/>
    <property type="match status" value="1"/>
</dbReference>
<protein>
    <recommendedName>
        <fullName evidence="1">Dynamin stalk domain-containing protein</fullName>
    </recommendedName>
</protein>